<evidence type="ECO:0000313" key="10">
    <source>
        <dbReference type="Proteomes" id="UP000182486"/>
    </source>
</evidence>
<reference evidence="9 10" key="1">
    <citation type="submission" date="2016-09" db="EMBL/GenBank/DDBJ databases">
        <title>Couchioplanes caeruleus draft genome sequence.</title>
        <authorList>
            <person name="Sheehan J."/>
            <person name="Caffrey P."/>
        </authorList>
    </citation>
    <scope>NUCLEOTIDE SEQUENCE [LARGE SCALE GENOMIC DNA]</scope>
    <source>
        <strain evidence="9 10">DSM 43634</strain>
    </source>
</reference>
<dbReference type="Gene3D" id="1.25.40.10">
    <property type="entry name" value="Tetratricopeptide repeat domain"/>
    <property type="match status" value="1"/>
</dbReference>
<name>A0A1K0GC09_9ACTN</name>
<comment type="caution">
    <text evidence="9">The sequence shown here is derived from an EMBL/GenBank/DDBJ whole genome shotgun (WGS) entry which is preliminary data.</text>
</comment>
<dbReference type="Proteomes" id="UP000182486">
    <property type="component" value="Unassembled WGS sequence"/>
</dbReference>
<dbReference type="EMBL" id="MEIA01000086">
    <property type="protein sequence ID" value="OJF14770.1"/>
    <property type="molecule type" value="Genomic_DNA"/>
</dbReference>
<evidence type="ECO:0000256" key="4">
    <source>
        <dbReference type="ARBA" id="ARBA00023163"/>
    </source>
</evidence>
<dbReference type="InterPro" id="IPR036388">
    <property type="entry name" value="WH-like_DNA-bd_sf"/>
</dbReference>
<sequence length="464" mass="50694">MDLRVLGGVEAYRDGRPVDLGHLRQRSVLAVLLVEAGRPVSADELIERVWADSAPQRARGALHNYLSGLRQALAPDIRIDRQPSGYCLCVDPLAVDAHRFRHLVGQARAGDASDDLFDEALGLWRGRPFGSLDTPWFNEVREALERERHAAMLDRNDRALARGRHAELVEDLVAAASTHPMDERLTGQLMLALYRNGRQADALRHYETSRRQLADELGVDPSPALQALHLKMLTDGAEMAYARASTPSPSSLASAPTSTVATSEPSARRSWSAAAAIALALAATTIAVIAWTRDAGRPPVVPAVIASPQPGVSPLSGDIPDATIVAIVNQRSATSTSAAYVVDVENWSTDEGGRTHLWHWREDGDFRNQLWRARQLPGGEHWFVNMLSGKCLSGDPSAREVVQSACSVTAPAQHWTIRDDGLLSSGDGAKCLKVRDDLLLEGTGLQMVDCRQTWSQQWHLVRRP</sequence>
<dbReference type="PANTHER" id="PTHR35807:SF1">
    <property type="entry name" value="TRANSCRIPTIONAL REGULATOR REDD"/>
    <property type="match status" value="1"/>
</dbReference>
<evidence type="ECO:0000256" key="1">
    <source>
        <dbReference type="ARBA" id="ARBA00005820"/>
    </source>
</evidence>
<dbReference type="PANTHER" id="PTHR35807">
    <property type="entry name" value="TRANSCRIPTIONAL REGULATOR REDD-RELATED"/>
    <property type="match status" value="1"/>
</dbReference>
<dbReference type="Gene3D" id="2.80.10.50">
    <property type="match status" value="1"/>
</dbReference>
<dbReference type="SMART" id="SM00862">
    <property type="entry name" value="Trans_reg_C"/>
    <property type="match status" value="1"/>
</dbReference>
<dbReference type="InterPro" id="IPR000772">
    <property type="entry name" value="Ricin_B_lectin"/>
</dbReference>
<keyword evidence="10" id="KW-1185">Reference proteome</keyword>
<dbReference type="SUPFAM" id="SSF46894">
    <property type="entry name" value="C-terminal effector domain of the bipartite response regulators"/>
    <property type="match status" value="1"/>
</dbReference>
<dbReference type="RefSeq" id="WP_071804252.1">
    <property type="nucleotide sequence ID" value="NZ_MEIA01000086.1"/>
</dbReference>
<keyword evidence="3" id="KW-0238">DNA-binding</keyword>
<dbReference type="InterPro" id="IPR016032">
    <property type="entry name" value="Sig_transdc_resp-reg_C-effctor"/>
</dbReference>
<keyword evidence="4" id="KW-0804">Transcription</keyword>
<dbReference type="SMART" id="SM00458">
    <property type="entry name" value="RICIN"/>
    <property type="match status" value="1"/>
</dbReference>
<organism evidence="9 10">
    <name type="scientific">Couchioplanes caeruleus subsp. caeruleus</name>
    <dbReference type="NCBI Taxonomy" id="56427"/>
    <lineage>
        <taxon>Bacteria</taxon>
        <taxon>Bacillati</taxon>
        <taxon>Actinomycetota</taxon>
        <taxon>Actinomycetes</taxon>
        <taxon>Micromonosporales</taxon>
        <taxon>Micromonosporaceae</taxon>
        <taxon>Couchioplanes</taxon>
    </lineage>
</organism>
<evidence type="ECO:0000259" key="8">
    <source>
        <dbReference type="SMART" id="SM01043"/>
    </source>
</evidence>
<comment type="similarity">
    <text evidence="1">Belongs to the AfsR/DnrI/RedD regulatory family.</text>
</comment>
<evidence type="ECO:0000256" key="3">
    <source>
        <dbReference type="ARBA" id="ARBA00023125"/>
    </source>
</evidence>
<accession>A0A1K0GC09</accession>
<feature type="domain" description="Bacterial transcriptional activator" evidence="8">
    <location>
        <begin position="95"/>
        <end position="233"/>
    </location>
</feature>
<evidence type="ECO:0000256" key="5">
    <source>
        <dbReference type="SAM" id="MobiDB-lite"/>
    </source>
</evidence>
<dbReference type="Gene3D" id="1.10.10.10">
    <property type="entry name" value="Winged helix-like DNA-binding domain superfamily/Winged helix DNA-binding domain"/>
    <property type="match status" value="1"/>
</dbReference>
<dbReference type="Pfam" id="PF00486">
    <property type="entry name" value="Trans_reg_C"/>
    <property type="match status" value="1"/>
</dbReference>
<dbReference type="SMART" id="SM01043">
    <property type="entry name" value="BTAD"/>
    <property type="match status" value="1"/>
</dbReference>
<dbReference type="AlphaFoldDB" id="A0A1K0GC09"/>
<dbReference type="PROSITE" id="PS50231">
    <property type="entry name" value="RICIN_B_LECTIN"/>
    <property type="match status" value="1"/>
</dbReference>
<dbReference type="InterPro" id="IPR051677">
    <property type="entry name" value="AfsR-DnrI-RedD_regulator"/>
</dbReference>
<feature type="domain" description="Ricin B lectin" evidence="6">
    <location>
        <begin position="322"/>
        <end position="461"/>
    </location>
</feature>
<protein>
    <submittedName>
        <fullName evidence="9">Uncharacterized protein</fullName>
    </submittedName>
</protein>
<dbReference type="GO" id="GO:0000160">
    <property type="term" value="P:phosphorelay signal transduction system"/>
    <property type="evidence" value="ECO:0007669"/>
    <property type="project" value="InterPro"/>
</dbReference>
<feature type="region of interest" description="Disordered" evidence="5">
    <location>
        <begin position="244"/>
        <end position="264"/>
    </location>
</feature>
<dbReference type="CDD" id="cd00161">
    <property type="entry name" value="beta-trefoil_Ricin-like"/>
    <property type="match status" value="1"/>
</dbReference>
<dbReference type="Pfam" id="PF00652">
    <property type="entry name" value="Ricin_B_lectin"/>
    <property type="match status" value="1"/>
</dbReference>
<dbReference type="Pfam" id="PF03704">
    <property type="entry name" value="BTAD"/>
    <property type="match status" value="1"/>
</dbReference>
<dbReference type="InterPro" id="IPR011990">
    <property type="entry name" value="TPR-like_helical_dom_sf"/>
</dbReference>
<dbReference type="InterPro" id="IPR001867">
    <property type="entry name" value="OmpR/PhoB-type_DNA-bd"/>
</dbReference>
<keyword evidence="2" id="KW-0805">Transcription regulation</keyword>
<feature type="domain" description="OmpR/PhoB-type" evidence="7">
    <location>
        <begin position="15"/>
        <end position="88"/>
    </location>
</feature>
<dbReference type="CDD" id="cd15831">
    <property type="entry name" value="BTAD"/>
    <property type="match status" value="1"/>
</dbReference>
<evidence type="ECO:0000256" key="2">
    <source>
        <dbReference type="ARBA" id="ARBA00023015"/>
    </source>
</evidence>
<evidence type="ECO:0000259" key="6">
    <source>
        <dbReference type="SMART" id="SM00458"/>
    </source>
</evidence>
<dbReference type="SUPFAM" id="SSF48452">
    <property type="entry name" value="TPR-like"/>
    <property type="match status" value="1"/>
</dbReference>
<dbReference type="InterPro" id="IPR035992">
    <property type="entry name" value="Ricin_B-like_lectins"/>
</dbReference>
<dbReference type="SUPFAM" id="SSF50370">
    <property type="entry name" value="Ricin B-like lectins"/>
    <property type="match status" value="1"/>
</dbReference>
<dbReference type="GO" id="GO:0003677">
    <property type="term" value="F:DNA binding"/>
    <property type="evidence" value="ECO:0007669"/>
    <property type="project" value="UniProtKB-KW"/>
</dbReference>
<evidence type="ECO:0000259" key="7">
    <source>
        <dbReference type="SMART" id="SM00862"/>
    </source>
</evidence>
<evidence type="ECO:0000313" key="9">
    <source>
        <dbReference type="EMBL" id="OJF14770.1"/>
    </source>
</evidence>
<dbReference type="InterPro" id="IPR005158">
    <property type="entry name" value="BTAD"/>
</dbReference>
<proteinExistence type="inferred from homology"/>
<gene>
    <name evidence="9" type="ORF">BG844_08045</name>
</gene>
<dbReference type="GO" id="GO:0006355">
    <property type="term" value="P:regulation of DNA-templated transcription"/>
    <property type="evidence" value="ECO:0007669"/>
    <property type="project" value="InterPro"/>
</dbReference>